<evidence type="ECO:0000313" key="2">
    <source>
        <dbReference type="Proteomes" id="UP000585665"/>
    </source>
</evidence>
<keyword evidence="2" id="KW-1185">Reference proteome</keyword>
<name>A0A850P626_9PROT</name>
<reference evidence="1 2" key="1">
    <citation type="submission" date="2020-06" db="EMBL/GenBank/DDBJ databases">
        <title>Description of novel acetic acid bacteria.</title>
        <authorList>
            <person name="Sombolestani A."/>
        </authorList>
    </citation>
    <scope>NUCLEOTIDE SEQUENCE [LARGE SCALE GENOMIC DNA]</scope>
    <source>
        <strain evidence="1 2">LMG 27010</strain>
    </source>
</reference>
<dbReference type="RefSeq" id="WP_176613068.1">
    <property type="nucleotide sequence ID" value="NZ_JABXXR010000027.1"/>
</dbReference>
<keyword evidence="1" id="KW-0540">Nuclease</keyword>
<dbReference type="AlphaFoldDB" id="A0A850P626"/>
<gene>
    <name evidence="1" type="ORF">HUK82_05885</name>
</gene>
<keyword evidence="1" id="KW-0255">Endonuclease</keyword>
<comment type="caution">
    <text evidence="1">The sequence shown here is derived from an EMBL/GenBank/DDBJ whole genome shotgun (WGS) entry which is preliminary data.</text>
</comment>
<evidence type="ECO:0000313" key="1">
    <source>
        <dbReference type="EMBL" id="NVN40095.1"/>
    </source>
</evidence>
<protein>
    <submittedName>
        <fullName evidence="1">Replication endonuclease</fullName>
    </submittedName>
</protein>
<keyword evidence="1" id="KW-0378">Hydrolase</keyword>
<dbReference type="GO" id="GO:0004519">
    <property type="term" value="F:endonuclease activity"/>
    <property type="evidence" value="ECO:0007669"/>
    <property type="project" value="UniProtKB-KW"/>
</dbReference>
<organism evidence="1 2">
    <name type="scientific">Ameyamaea chiangmaiensis</name>
    <dbReference type="NCBI Taxonomy" id="442969"/>
    <lineage>
        <taxon>Bacteria</taxon>
        <taxon>Pseudomonadati</taxon>
        <taxon>Pseudomonadota</taxon>
        <taxon>Alphaproteobacteria</taxon>
        <taxon>Acetobacterales</taxon>
        <taxon>Acetobacteraceae</taxon>
        <taxon>Ameyamaea</taxon>
    </lineage>
</organism>
<dbReference type="EMBL" id="JABXXR010000027">
    <property type="protein sequence ID" value="NVN40095.1"/>
    <property type="molecule type" value="Genomic_DNA"/>
</dbReference>
<accession>A0A850P626</accession>
<dbReference type="Proteomes" id="UP000585665">
    <property type="component" value="Unassembled WGS sequence"/>
</dbReference>
<sequence>MISKTHKNKTYKKKRTKQKQIYQSNFSKDFIRLANNRKFALLSRNQEISEAIHKYADRLEFAHKAITLTLPSDFHKNIKKAKAEINRCWKNFLTEISRKGIQWMGTKVEQPHNSDIPHIHLSAHMTKQDEQPFKEILLKHFPAEQNKAKEAYQDIYNSEGWTRYLIKVIHTNDYGKISTSKVRFYGLKKGTLDKIKTIKLIPHCYLVSNKWKIYKKLSDKNDMFRLMIKMKCFNISMKKEKLKTSYEIKLNVNLVSKKRIIPSIRIYKIRGPPFLIYIYKNVQTMSIYFREWRNIMIKIIQYRKRYYKKNRKVKQSARTTAKRLLIMCITLTRVTHTFNTTST</sequence>
<proteinExistence type="predicted"/>